<dbReference type="GO" id="GO:0003676">
    <property type="term" value="F:nucleic acid binding"/>
    <property type="evidence" value="ECO:0007669"/>
    <property type="project" value="InterPro"/>
</dbReference>
<dbReference type="EMBL" id="SRLN01000012">
    <property type="protein sequence ID" value="KAB0242837.1"/>
    <property type="molecule type" value="Genomic_DNA"/>
</dbReference>
<dbReference type="InterPro" id="IPR036397">
    <property type="entry name" value="RNaseH_sf"/>
</dbReference>
<dbReference type="InterPro" id="IPR038717">
    <property type="entry name" value="Tc1-like_DDE_dom"/>
</dbReference>
<sequence>MVLLVQDNAGWHRSEKLAVPDGIMLDFLPAYSPELKPAERLWSLVDEPLVNEYFETIEEIEEILITRCQYLETMTNEIKNLTNYHWLTYD</sequence>
<evidence type="ECO:0000313" key="3">
    <source>
        <dbReference type="Proteomes" id="UP000325636"/>
    </source>
</evidence>
<evidence type="ECO:0000259" key="1">
    <source>
        <dbReference type="Pfam" id="PF13358"/>
    </source>
</evidence>
<proteinExistence type="predicted"/>
<gene>
    <name evidence="2" type="ORF">EZJ55_22060</name>
</gene>
<dbReference type="Gene3D" id="3.30.420.10">
    <property type="entry name" value="Ribonuclease H-like superfamily/Ribonuclease H"/>
    <property type="match status" value="1"/>
</dbReference>
<evidence type="ECO:0000313" key="2">
    <source>
        <dbReference type="EMBL" id="KAB0242837.1"/>
    </source>
</evidence>
<dbReference type="Proteomes" id="UP000325636">
    <property type="component" value="Unassembled WGS sequence"/>
</dbReference>
<comment type="caution">
    <text evidence="2">The sequence shown here is derived from an EMBL/GenBank/DDBJ whole genome shotgun (WGS) entry which is preliminary data.</text>
</comment>
<dbReference type="AlphaFoldDB" id="A0A5J5LYM9"/>
<reference evidence="3" key="1">
    <citation type="submission" date="2019-04" db="EMBL/GenBank/DDBJ databases">
        <title>Microviridin 1777: A Toxic Chymotrypsin Inhibitor Discovered by a Metabologenomic Approach.</title>
        <authorList>
            <person name="Sieber S."/>
            <person name="Grendelmeier S.M."/>
            <person name="Harris L.A."/>
            <person name="Mitchell D.A."/>
            <person name="Gademann K."/>
        </authorList>
    </citation>
    <scope>NUCLEOTIDE SEQUENCE [LARGE SCALE GENOMIC DNA]</scope>
    <source>
        <strain evidence="3">EAWAG127a</strain>
    </source>
</reference>
<name>A0A5J5LYM9_MICAE</name>
<accession>A0A5J5LYM9</accession>
<dbReference type="Pfam" id="PF13358">
    <property type="entry name" value="DDE_3"/>
    <property type="match status" value="1"/>
</dbReference>
<dbReference type="RefSeq" id="WP_150978207.1">
    <property type="nucleotide sequence ID" value="NZ_SRLN01000012.1"/>
</dbReference>
<organism evidence="2 3">
    <name type="scientific">Microcystis aeruginosa EAWAG127a</name>
    <dbReference type="NCBI Taxonomy" id="2529855"/>
    <lineage>
        <taxon>Bacteria</taxon>
        <taxon>Bacillati</taxon>
        <taxon>Cyanobacteriota</taxon>
        <taxon>Cyanophyceae</taxon>
        <taxon>Oscillatoriophycideae</taxon>
        <taxon>Chroococcales</taxon>
        <taxon>Microcystaceae</taxon>
        <taxon>Microcystis</taxon>
    </lineage>
</organism>
<feature type="domain" description="Tc1-like transposase DDE" evidence="1">
    <location>
        <begin position="3"/>
        <end position="60"/>
    </location>
</feature>
<protein>
    <recommendedName>
        <fullName evidence="1">Tc1-like transposase DDE domain-containing protein</fullName>
    </recommendedName>
</protein>